<feature type="transmembrane region" description="Helical" evidence="1">
    <location>
        <begin position="229"/>
        <end position="247"/>
    </location>
</feature>
<dbReference type="AlphaFoldDB" id="A0A150XMJ2"/>
<accession>A0A150XMJ2</accession>
<feature type="transmembrane region" description="Helical" evidence="1">
    <location>
        <begin position="71"/>
        <end position="88"/>
    </location>
</feature>
<feature type="transmembrane region" description="Helical" evidence="1">
    <location>
        <begin position="351"/>
        <end position="378"/>
    </location>
</feature>
<feature type="transmembrane region" description="Helical" evidence="1">
    <location>
        <begin position="94"/>
        <end position="117"/>
    </location>
</feature>
<reference evidence="2 3" key="1">
    <citation type="submission" date="2016-01" db="EMBL/GenBank/DDBJ databases">
        <title>Genome sequencing of Roseivirga seohaensis SW-152.</title>
        <authorList>
            <person name="Selvaratnam C."/>
            <person name="Thevarajoo S."/>
            <person name="Goh K.M."/>
            <person name="Ee R."/>
            <person name="Chan K.-G."/>
            <person name="Chong C.S."/>
        </authorList>
    </citation>
    <scope>NUCLEOTIDE SEQUENCE [LARGE SCALE GENOMIC DNA]</scope>
    <source>
        <strain evidence="2 3">SW-152</strain>
    </source>
</reference>
<feature type="transmembrane region" description="Helical" evidence="1">
    <location>
        <begin position="124"/>
        <end position="145"/>
    </location>
</feature>
<feature type="transmembrane region" description="Helical" evidence="1">
    <location>
        <begin position="165"/>
        <end position="183"/>
    </location>
</feature>
<feature type="transmembrane region" description="Helical" evidence="1">
    <location>
        <begin position="190"/>
        <end position="223"/>
    </location>
</feature>
<evidence type="ECO:0000256" key="1">
    <source>
        <dbReference type="SAM" id="Phobius"/>
    </source>
</evidence>
<evidence type="ECO:0000313" key="2">
    <source>
        <dbReference type="EMBL" id="KYG79865.1"/>
    </source>
</evidence>
<evidence type="ECO:0000313" key="3">
    <source>
        <dbReference type="Proteomes" id="UP000075663"/>
    </source>
</evidence>
<comment type="caution">
    <text evidence="2">The sequence shown here is derived from an EMBL/GenBank/DDBJ whole genome shotgun (WGS) entry which is preliminary data.</text>
</comment>
<keyword evidence="1" id="KW-0812">Transmembrane</keyword>
<keyword evidence="1" id="KW-0472">Membrane</keyword>
<feature type="transmembrane region" description="Helical" evidence="1">
    <location>
        <begin position="316"/>
        <end position="339"/>
    </location>
</feature>
<sequence>MLAIFKHTLGAKGWLRAWAIYLIAFPFYFFPAGSAQPSDILIVVVIGLYIMARKFKLQGFVKEPFTRFLRFCVYLTVVNFGVFISLLGEANKGLPWFVFSAFYFYNLLVMGFALSLYKQYGKNFLYTSVYSCLIAAALQIGLSFVLDTGGEGVRGALFFTNPNQLGYYSLCGLAIVLVLETMIKIPKIWVYLSFFLFSYLALVSVSKAALGAMAILFGAYLIANKIFSIRNILAIVVVGGFGFFGLTQSEFGKRFQQNLETRNINEADRPEEITEWQYRGYDRISNHPEYLVFGAGEGGYNRFDTFIENHEIHSSFGTIVFCYGIPGTVLFIMFIFSLLKKLPWFYLVYSLPLFAYGVTHMGLRFTVFWVALMMFPIIRAERNKMKLMQMYLMKKREKERQEKLFKQSTVLSQNAS</sequence>
<feature type="transmembrane region" description="Helical" evidence="1">
    <location>
        <begin position="20"/>
        <end position="50"/>
    </location>
</feature>
<dbReference type="Proteomes" id="UP000075663">
    <property type="component" value="Unassembled WGS sequence"/>
</dbReference>
<protein>
    <submittedName>
        <fullName evidence="2">Uncharacterized protein</fullName>
    </submittedName>
</protein>
<organism evidence="2 3">
    <name type="scientific">Roseivirga seohaensis</name>
    <dbReference type="NCBI Taxonomy" id="1914963"/>
    <lineage>
        <taxon>Bacteria</taxon>
        <taxon>Pseudomonadati</taxon>
        <taxon>Bacteroidota</taxon>
        <taxon>Cytophagia</taxon>
        <taxon>Cytophagales</taxon>
        <taxon>Roseivirgaceae</taxon>
        <taxon>Roseivirga</taxon>
    </lineage>
</organism>
<dbReference type="STRING" id="1914963.AWW67_11180"/>
<dbReference type="RefSeq" id="WP_062302892.1">
    <property type="nucleotide sequence ID" value="NZ_LRPB01000048.1"/>
</dbReference>
<dbReference type="EMBL" id="LRPB01000048">
    <property type="protein sequence ID" value="KYG79865.1"/>
    <property type="molecule type" value="Genomic_DNA"/>
</dbReference>
<name>A0A150XMJ2_9BACT</name>
<keyword evidence="1" id="KW-1133">Transmembrane helix</keyword>
<gene>
    <name evidence="2" type="ORF">AWW67_11180</name>
</gene>
<proteinExistence type="predicted"/>